<evidence type="ECO:0000256" key="1">
    <source>
        <dbReference type="ARBA" id="ARBA00011982"/>
    </source>
</evidence>
<dbReference type="Proteomes" id="UP000594261">
    <property type="component" value="Chromosome 9"/>
</dbReference>
<accession>A0A7N2MMS8</accession>
<feature type="compositionally biased region" description="Basic and acidic residues" evidence="8">
    <location>
        <begin position="1254"/>
        <end position="1276"/>
    </location>
</feature>
<dbReference type="PROSITE" id="PS50104">
    <property type="entry name" value="TIR"/>
    <property type="match status" value="1"/>
</dbReference>
<evidence type="ECO:0000256" key="2">
    <source>
        <dbReference type="ARBA" id="ARBA00022614"/>
    </source>
</evidence>
<keyword evidence="4" id="KW-0378">Hydrolase</keyword>
<evidence type="ECO:0000256" key="6">
    <source>
        <dbReference type="ARBA" id="ARBA00023027"/>
    </source>
</evidence>
<dbReference type="InterPro" id="IPR003591">
    <property type="entry name" value="Leu-rich_rpt_typical-subtyp"/>
</dbReference>
<keyword evidence="3" id="KW-0677">Repeat</keyword>
<dbReference type="SMART" id="SM00369">
    <property type="entry name" value="LRR_TYP"/>
    <property type="match status" value="4"/>
</dbReference>
<evidence type="ECO:0000256" key="7">
    <source>
        <dbReference type="ARBA" id="ARBA00047304"/>
    </source>
</evidence>
<dbReference type="SUPFAM" id="SSF52540">
    <property type="entry name" value="P-loop containing nucleoside triphosphate hydrolases"/>
    <property type="match status" value="1"/>
</dbReference>
<dbReference type="GO" id="GO:0006952">
    <property type="term" value="P:defense response"/>
    <property type="evidence" value="ECO:0007669"/>
    <property type="project" value="InterPro"/>
</dbReference>
<evidence type="ECO:0000256" key="8">
    <source>
        <dbReference type="SAM" id="MobiDB-lite"/>
    </source>
</evidence>
<dbReference type="InterPro" id="IPR035897">
    <property type="entry name" value="Toll_tir_struct_dom_sf"/>
</dbReference>
<dbReference type="Pfam" id="PF01582">
    <property type="entry name" value="TIR"/>
    <property type="match status" value="2"/>
</dbReference>
<dbReference type="OMA" id="CNIRTIA"/>
<reference evidence="10 11" key="1">
    <citation type="journal article" date="2016" name="G3 (Bethesda)">
        <title>First Draft Assembly and Annotation of the Genome of a California Endemic Oak Quercus lobata Nee (Fagaceae).</title>
        <authorList>
            <person name="Sork V.L."/>
            <person name="Fitz-Gibbon S.T."/>
            <person name="Puiu D."/>
            <person name="Crepeau M."/>
            <person name="Gugger P.F."/>
            <person name="Sherman R."/>
            <person name="Stevens K."/>
            <person name="Langley C.H."/>
            <person name="Pellegrini M."/>
            <person name="Salzberg S.L."/>
        </authorList>
    </citation>
    <scope>NUCLEOTIDE SEQUENCE [LARGE SCALE GENOMIC DNA]</scope>
    <source>
        <strain evidence="10 11">cv. SW786</strain>
    </source>
</reference>
<feature type="compositionally biased region" description="Low complexity" evidence="8">
    <location>
        <begin position="7"/>
        <end position="22"/>
    </location>
</feature>
<sequence>MATQATSSSPSSTSSSSSSFSSCPPWKYHVFLSFCGVDTRMNFTDHLYTALKQKGIITFRDDEKLERGKYISQELLKAIEESKYAIIVLSTNYASSRWCLIELEKIVKCKKETGLTVLPVFYHVDPSDVRNQNGILAEAFAKHEKDIRINTEDVQAWKAALKDVGAISGWHLHDSFRGEDIRKTFTNHLYIGLKQKGISVFRDDEKLKQGTFIALELLKAIEESRHESIIIQEIIGRIFSELNCKLPCVYEDLVGMDSRVKEMLDSYIGEGLGGVRFVGICGMGGMGKTTLAREIDRRISGNFEARSFIANIREKTKNQGLVSLQEQLLSMILMESKINVWDVCVGIKVIKNTLCNKKVFIILDDVDGDEQLEALAGKHDWFGPGSRIIVTSRNSHLLKGWGVDHIYRAKELNNDDALQLFSWKAFHKPHPEEKYVNLSKNFVNYAKGLPLALKVLGSSLFGKSLNEWESALYKLKEEPNRDILDILQISFDRLTNLQKGLFLDIACFFKGENKDCIRDILESFYYSLYYDIGVLEDKSLITIDGHGTLCMHDLLQDMGQEIVRRESPKEPGGRSRLWIYDDVIHVLKNNTGTEVVEGIMLNMPIQEVEHLSAKVFSKMKILRLLIIGHKKLRKDFINGTVQLPKVLTRGNEHLPKVLIRGNVQLPKDLSYLSDELRIIEWYGYPFKSMPTSFHPNKLVELRMHCSCIIHLWKGIVILDALKLMDLSDSQYLIEMPDLSGAPKLKQLILRHCTGLYKIHASLGDLKQLIRLDLNGCKCLEILPHKISLEALEIFDLGGCSRLKKFPEIVGNMSRLSKLCLSGTAIKDLPLSVEHLTGLIELDLRDCKNLSSLSNACCCLMSLKILTLSGCSKLDKLPENLGNIEGLEELDVSGTAITGLPLSVGHLKNLKVLSLRGCVGLSSKSSNKLLSFPLMQRKRSPDPMGMLECSLQGLWSLTELDLSYCNIRTIADVLGSLSSLKELNLNGNNFVCLPESIIQLRNLRLLFLCNCPQLQMLPKLPLNMDIINVHGCNSLETLSLGPDYDFWPNIMRLDNCVKLIYNLGNSSDLLSTILRHYIIKGCSGSSPYTLLTIPGSEIPNWFRHQNVWASVNLQVPSHLLLSSKFMGIAVCAVFIFRQHHIRNLKMLYCSVIANGSRPLDVALGLDLFVKIESYNLWLKCFPYKKCLESLWKEVLDANEFTQIEVTFRPNCLGLEVTKCGARLIFEQDIEDLKQTKPGSSGCTITPYYEDADLGDSEKDTKIKESRDDEPPHPKWTEHPNLIENWIGNSCMQGQGDSDCE</sequence>
<keyword evidence="5" id="KW-0611">Plant defense</keyword>
<evidence type="ECO:0000313" key="10">
    <source>
        <dbReference type="EnsemblPlants" id="QL09p052060:mrna"/>
    </source>
</evidence>
<dbReference type="InterPro" id="IPR042197">
    <property type="entry name" value="Apaf_helical"/>
</dbReference>
<organism evidence="10 11">
    <name type="scientific">Quercus lobata</name>
    <name type="common">Valley oak</name>
    <dbReference type="NCBI Taxonomy" id="97700"/>
    <lineage>
        <taxon>Eukaryota</taxon>
        <taxon>Viridiplantae</taxon>
        <taxon>Streptophyta</taxon>
        <taxon>Embryophyta</taxon>
        <taxon>Tracheophyta</taxon>
        <taxon>Spermatophyta</taxon>
        <taxon>Magnoliopsida</taxon>
        <taxon>eudicotyledons</taxon>
        <taxon>Gunneridae</taxon>
        <taxon>Pentapetalae</taxon>
        <taxon>rosids</taxon>
        <taxon>fabids</taxon>
        <taxon>Fagales</taxon>
        <taxon>Fagaceae</taxon>
        <taxon>Quercus</taxon>
    </lineage>
</organism>
<dbReference type="Gene3D" id="1.10.8.430">
    <property type="entry name" value="Helical domain of apoptotic protease-activating factors"/>
    <property type="match status" value="1"/>
</dbReference>
<dbReference type="EnsemblPlants" id="QL09p052060:mrna">
    <property type="protein sequence ID" value="QL09p052060:mrna"/>
    <property type="gene ID" value="QL09p052060"/>
</dbReference>
<dbReference type="PANTHER" id="PTHR11017">
    <property type="entry name" value="LEUCINE-RICH REPEAT-CONTAINING PROTEIN"/>
    <property type="match status" value="1"/>
</dbReference>
<dbReference type="SUPFAM" id="SSF52200">
    <property type="entry name" value="Toll/Interleukin receptor TIR domain"/>
    <property type="match status" value="2"/>
</dbReference>
<dbReference type="Gene3D" id="3.40.50.10140">
    <property type="entry name" value="Toll/interleukin-1 receptor homology (TIR) domain"/>
    <property type="match status" value="2"/>
</dbReference>
<keyword evidence="6" id="KW-0520">NAD</keyword>
<evidence type="ECO:0000259" key="9">
    <source>
        <dbReference type="PROSITE" id="PS50104"/>
    </source>
</evidence>
<dbReference type="InterPro" id="IPR000157">
    <property type="entry name" value="TIR_dom"/>
</dbReference>
<dbReference type="FunFam" id="3.40.50.10140:FF:000007">
    <property type="entry name" value="Disease resistance protein (TIR-NBS-LRR class)"/>
    <property type="match status" value="1"/>
</dbReference>
<dbReference type="Gene3D" id="3.40.50.300">
    <property type="entry name" value="P-loop containing nucleotide triphosphate hydrolases"/>
    <property type="match status" value="1"/>
</dbReference>
<feature type="domain" description="TIR" evidence="9">
    <location>
        <begin position="26"/>
        <end position="189"/>
    </location>
</feature>
<dbReference type="Pfam" id="PF23286">
    <property type="entry name" value="LRR_13"/>
    <property type="match status" value="1"/>
</dbReference>
<dbReference type="PROSITE" id="PS51450">
    <property type="entry name" value="LRR"/>
    <property type="match status" value="1"/>
</dbReference>
<dbReference type="FunCoup" id="A0A7N2MMS8">
    <property type="interactions" value="564"/>
</dbReference>
<feature type="region of interest" description="Disordered" evidence="8">
    <location>
        <begin position="1242"/>
        <end position="1280"/>
    </location>
</feature>
<dbReference type="InterPro" id="IPR058192">
    <property type="entry name" value="WHD_ROQ1-like"/>
</dbReference>
<dbReference type="Gramene" id="QL09p052060:mrna">
    <property type="protein sequence ID" value="QL09p052060:mrna"/>
    <property type="gene ID" value="QL09p052060"/>
</dbReference>
<comment type="catalytic activity">
    <reaction evidence="7">
        <text>NAD(+) + H2O = ADP-D-ribose + nicotinamide + H(+)</text>
        <dbReference type="Rhea" id="RHEA:16301"/>
        <dbReference type="ChEBI" id="CHEBI:15377"/>
        <dbReference type="ChEBI" id="CHEBI:15378"/>
        <dbReference type="ChEBI" id="CHEBI:17154"/>
        <dbReference type="ChEBI" id="CHEBI:57540"/>
        <dbReference type="ChEBI" id="CHEBI:57967"/>
        <dbReference type="EC" id="3.2.2.6"/>
    </reaction>
    <physiologicalReaction direction="left-to-right" evidence="7">
        <dbReference type="Rhea" id="RHEA:16302"/>
    </physiologicalReaction>
</comment>
<dbReference type="InterPro" id="IPR002182">
    <property type="entry name" value="NB-ARC"/>
</dbReference>
<dbReference type="Gene3D" id="3.80.10.10">
    <property type="entry name" value="Ribonuclease Inhibitor"/>
    <property type="match status" value="3"/>
</dbReference>
<dbReference type="SMART" id="SM00255">
    <property type="entry name" value="TIR"/>
    <property type="match status" value="1"/>
</dbReference>
<dbReference type="EMBL" id="LRBV02000009">
    <property type="status" value="NOT_ANNOTATED_CDS"/>
    <property type="molecule type" value="Genomic_DNA"/>
</dbReference>
<dbReference type="EC" id="3.2.2.6" evidence="1"/>
<dbReference type="InterPro" id="IPR032675">
    <property type="entry name" value="LRR_dom_sf"/>
</dbReference>
<keyword evidence="2" id="KW-0433">Leucine-rich repeat</keyword>
<proteinExistence type="predicted"/>
<dbReference type="PANTHER" id="PTHR11017:SF559">
    <property type="entry name" value="DISEASE RESISTANCE PROTEIN CHL1"/>
    <property type="match status" value="1"/>
</dbReference>
<dbReference type="Pfam" id="PF13855">
    <property type="entry name" value="LRR_8"/>
    <property type="match status" value="1"/>
</dbReference>
<dbReference type="GO" id="GO:0043531">
    <property type="term" value="F:ADP binding"/>
    <property type="evidence" value="ECO:0007669"/>
    <property type="project" value="InterPro"/>
</dbReference>
<reference evidence="10" key="2">
    <citation type="submission" date="2021-01" db="UniProtKB">
        <authorList>
            <consortium name="EnsemblPlants"/>
        </authorList>
    </citation>
    <scope>IDENTIFICATION</scope>
</reference>
<evidence type="ECO:0000256" key="3">
    <source>
        <dbReference type="ARBA" id="ARBA00022737"/>
    </source>
</evidence>
<protein>
    <recommendedName>
        <fullName evidence="1">ADP-ribosyl cyclase/cyclic ADP-ribose hydrolase</fullName>
        <ecNumber evidence="1">3.2.2.6</ecNumber>
    </recommendedName>
</protein>
<keyword evidence="11" id="KW-1185">Reference proteome</keyword>
<dbReference type="InterPro" id="IPR001611">
    <property type="entry name" value="Leu-rich_rpt"/>
</dbReference>
<dbReference type="InterPro" id="IPR027417">
    <property type="entry name" value="P-loop_NTPase"/>
</dbReference>
<dbReference type="SUPFAM" id="SSF52058">
    <property type="entry name" value="L domain-like"/>
    <property type="match status" value="2"/>
</dbReference>
<evidence type="ECO:0000256" key="5">
    <source>
        <dbReference type="ARBA" id="ARBA00022821"/>
    </source>
</evidence>
<dbReference type="Pfam" id="PF00931">
    <property type="entry name" value="NB-ARC"/>
    <property type="match status" value="1"/>
</dbReference>
<dbReference type="InParanoid" id="A0A7N2MMS8"/>
<dbReference type="FunFam" id="1.10.8.430:FF:000002">
    <property type="entry name" value="Disease resistance protein (TIR-NBS-LRR class)"/>
    <property type="match status" value="1"/>
</dbReference>
<evidence type="ECO:0000256" key="4">
    <source>
        <dbReference type="ARBA" id="ARBA00022801"/>
    </source>
</evidence>
<dbReference type="InterPro" id="IPR044974">
    <property type="entry name" value="Disease_R_plants"/>
</dbReference>
<evidence type="ECO:0000313" key="11">
    <source>
        <dbReference type="Proteomes" id="UP000594261"/>
    </source>
</evidence>
<dbReference type="Pfam" id="PF20160">
    <property type="entry name" value="C-JID"/>
    <property type="match status" value="1"/>
</dbReference>
<dbReference type="InterPro" id="IPR058546">
    <property type="entry name" value="RPS4B/Roq1-like_LRR"/>
</dbReference>
<dbReference type="GO" id="GO:0007165">
    <property type="term" value="P:signal transduction"/>
    <property type="evidence" value="ECO:0007669"/>
    <property type="project" value="InterPro"/>
</dbReference>
<dbReference type="GO" id="GO:0061809">
    <property type="term" value="F:NAD+ nucleosidase activity, cyclic ADP-ribose generating"/>
    <property type="evidence" value="ECO:0007669"/>
    <property type="project" value="UniProtKB-EC"/>
</dbReference>
<dbReference type="PRINTS" id="PR00364">
    <property type="entry name" value="DISEASERSIST"/>
</dbReference>
<name>A0A7N2MMS8_QUELO</name>
<dbReference type="Pfam" id="PF23282">
    <property type="entry name" value="WHD_ROQ1"/>
    <property type="match status" value="1"/>
</dbReference>
<dbReference type="InterPro" id="IPR045344">
    <property type="entry name" value="C-JID"/>
</dbReference>
<feature type="region of interest" description="Disordered" evidence="8">
    <location>
        <begin position="1"/>
        <end position="23"/>
    </location>
</feature>